<accession>A0ABT5AJ42</accession>
<feature type="non-terminal residue" evidence="1">
    <location>
        <position position="29"/>
    </location>
</feature>
<keyword evidence="1" id="KW-0540">Nuclease</keyword>
<name>A0ABT5AJ42_9CYAN</name>
<comment type="caution">
    <text evidence="1">The sequence shown here is derived from an EMBL/GenBank/DDBJ whole genome shotgun (WGS) entry which is preliminary data.</text>
</comment>
<reference evidence="1 2" key="1">
    <citation type="submission" date="2023-01" db="EMBL/GenBank/DDBJ databases">
        <title>Genomes from the Australian National Cyanobacteria Reference Collection.</title>
        <authorList>
            <person name="Willis A."/>
            <person name="Lee E.M.F."/>
        </authorList>
    </citation>
    <scope>NUCLEOTIDE SEQUENCE [LARGE SCALE GENOMIC DNA]</scope>
    <source>
        <strain evidence="1 2">CS-1226</strain>
    </source>
</reference>
<sequence>MMITQELECKENISQDVIFPPSDLYSDEP</sequence>
<proteinExistence type="predicted"/>
<dbReference type="EMBL" id="JAQMUC010000091">
    <property type="protein sequence ID" value="MDB9537319.1"/>
    <property type="molecule type" value="Genomic_DNA"/>
</dbReference>
<dbReference type="GO" id="GO:0004519">
    <property type="term" value="F:endonuclease activity"/>
    <property type="evidence" value="ECO:0007669"/>
    <property type="project" value="UniProtKB-KW"/>
</dbReference>
<keyword evidence="1" id="KW-0378">Hydrolase</keyword>
<evidence type="ECO:0000313" key="2">
    <source>
        <dbReference type="Proteomes" id="UP001211249"/>
    </source>
</evidence>
<keyword evidence="2" id="KW-1185">Reference proteome</keyword>
<dbReference type="Proteomes" id="UP001211249">
    <property type="component" value="Unassembled WGS sequence"/>
</dbReference>
<organism evidence="1 2">
    <name type="scientific">Dolichospermum planctonicum CS-1226</name>
    <dbReference type="NCBI Taxonomy" id="3021751"/>
    <lineage>
        <taxon>Bacteria</taxon>
        <taxon>Bacillati</taxon>
        <taxon>Cyanobacteriota</taxon>
        <taxon>Cyanophyceae</taxon>
        <taxon>Nostocales</taxon>
        <taxon>Aphanizomenonaceae</taxon>
        <taxon>Dolichospermum</taxon>
        <taxon>Dolichospermum planctonicum</taxon>
    </lineage>
</organism>
<keyword evidence="1" id="KW-0255">Endonuclease</keyword>
<protein>
    <submittedName>
        <fullName evidence="1">Uma2 family endonuclease</fullName>
    </submittedName>
</protein>
<gene>
    <name evidence="1" type="ORF">PN451_16035</name>
</gene>
<evidence type="ECO:0000313" key="1">
    <source>
        <dbReference type="EMBL" id="MDB9537319.1"/>
    </source>
</evidence>